<gene>
    <name evidence="16" type="ORF">BCY88_14825</name>
</gene>
<feature type="domain" description="Trimeric autotransporter adhesin YadA-like stalk" evidence="14">
    <location>
        <begin position="871"/>
        <end position="911"/>
    </location>
</feature>
<feature type="domain" description="Trimeric autotransporter adhesin YadA-like stalk" evidence="14">
    <location>
        <begin position="647"/>
        <end position="687"/>
    </location>
</feature>
<comment type="similarity">
    <text evidence="3">Belongs to the autotransporter-2 (AT-2) (TC 1.B.40) family.</text>
</comment>
<dbReference type="CDD" id="cd12820">
    <property type="entry name" value="LbR_YadA-like"/>
    <property type="match status" value="1"/>
</dbReference>
<dbReference type="Pfam" id="PF05658">
    <property type="entry name" value="YadA_head"/>
    <property type="match status" value="3"/>
</dbReference>
<dbReference type="Gene3D" id="1.20.5.340">
    <property type="match status" value="1"/>
</dbReference>
<dbReference type="SUPFAM" id="SSF101967">
    <property type="entry name" value="Adhesin YadA, collagen-binding domain"/>
    <property type="match status" value="4"/>
</dbReference>
<dbReference type="PANTHER" id="PTHR36975">
    <property type="match status" value="1"/>
</dbReference>
<keyword evidence="4" id="KW-0813">Transport</keyword>
<feature type="domain" description="Trimeric autotransporter adhesin YadA-like stalk" evidence="14">
    <location>
        <begin position="1767"/>
        <end position="1811"/>
    </location>
</feature>
<feature type="region of interest" description="Disordered" evidence="11">
    <location>
        <begin position="1800"/>
        <end position="1823"/>
    </location>
</feature>
<evidence type="ECO:0000259" key="14">
    <source>
        <dbReference type="Pfam" id="PF05662"/>
    </source>
</evidence>
<feature type="domain" description="Trimeric autotransporter adhesin YadA-like C-terminal membrane anchor" evidence="12">
    <location>
        <begin position="1914"/>
        <end position="1972"/>
    </location>
</feature>
<dbReference type="Pfam" id="PF05662">
    <property type="entry name" value="YadA_stalk"/>
    <property type="match status" value="15"/>
</dbReference>
<evidence type="ECO:0000256" key="9">
    <source>
        <dbReference type="ARBA" id="ARBA00023136"/>
    </source>
</evidence>
<dbReference type="Gene3D" id="3.30.1300.30">
    <property type="entry name" value="GSPII I/J protein-like"/>
    <property type="match status" value="1"/>
</dbReference>
<evidence type="ECO:0000256" key="5">
    <source>
        <dbReference type="ARBA" id="ARBA00022452"/>
    </source>
</evidence>
<feature type="domain" description="Trimeric autotransporter adhesin YadA-like head" evidence="13">
    <location>
        <begin position="285"/>
        <end position="305"/>
    </location>
</feature>
<dbReference type="Gene3D" id="1.20.5.170">
    <property type="match status" value="15"/>
</dbReference>
<feature type="domain" description="Trimeric autotransporter adhesin YadA-like stalk" evidence="14">
    <location>
        <begin position="1001"/>
        <end position="1044"/>
    </location>
</feature>
<dbReference type="Pfam" id="PF13018">
    <property type="entry name" value="ESPR"/>
    <property type="match status" value="1"/>
</dbReference>
<feature type="domain" description="Trimeric autotransporter adhesin YadA-like stalk" evidence="14">
    <location>
        <begin position="1239"/>
        <end position="1281"/>
    </location>
</feature>
<comment type="subcellular location">
    <subcellularLocation>
        <location evidence="2">Cell outer membrane</location>
    </subcellularLocation>
    <subcellularLocation>
        <location evidence="1">Cell surface</location>
    </subcellularLocation>
</comment>
<proteinExistence type="inferred from homology"/>
<evidence type="ECO:0000256" key="2">
    <source>
        <dbReference type="ARBA" id="ARBA00004442"/>
    </source>
</evidence>
<reference evidence="16 17" key="1">
    <citation type="submission" date="2016-07" db="EMBL/GenBank/DDBJ databases">
        <title>Genome analysis of Burkholderia fungorum ES3-20.</title>
        <authorList>
            <person name="Xu D."/>
            <person name="Yao R."/>
            <person name="Zheng S."/>
        </authorList>
    </citation>
    <scope>NUCLEOTIDE SEQUENCE [LARGE SCALE GENOMIC DNA]</scope>
    <source>
        <strain evidence="16 17">ES3-20</strain>
    </source>
</reference>
<evidence type="ECO:0000259" key="12">
    <source>
        <dbReference type="Pfam" id="PF03895"/>
    </source>
</evidence>
<feature type="domain" description="Trimeric autotransporter adhesin YadA-like stalk" evidence="14">
    <location>
        <begin position="1543"/>
        <end position="1578"/>
    </location>
</feature>
<feature type="domain" description="Trimeric autotransporter adhesin YadA-like stalk" evidence="14">
    <location>
        <begin position="574"/>
        <end position="616"/>
    </location>
</feature>
<dbReference type="GO" id="GO:0015031">
    <property type="term" value="P:protein transport"/>
    <property type="evidence" value="ECO:0007669"/>
    <property type="project" value="UniProtKB-KW"/>
</dbReference>
<evidence type="ECO:0000313" key="17">
    <source>
        <dbReference type="Proteomes" id="UP000283709"/>
    </source>
</evidence>
<evidence type="ECO:0000256" key="3">
    <source>
        <dbReference type="ARBA" id="ARBA00005848"/>
    </source>
</evidence>
<evidence type="ECO:0000259" key="13">
    <source>
        <dbReference type="Pfam" id="PF05658"/>
    </source>
</evidence>
<dbReference type="InterPro" id="IPR053108">
    <property type="entry name" value="Chlamydial_TARP"/>
</dbReference>
<keyword evidence="5" id="KW-1134">Transmembrane beta strand</keyword>
<dbReference type="PANTHER" id="PTHR36975:SF6">
    <property type="entry name" value="HISTIDINE-RICH GLYCOPROTEIN-LIKE"/>
    <property type="match status" value="1"/>
</dbReference>
<feature type="compositionally biased region" description="Polar residues" evidence="11">
    <location>
        <begin position="1800"/>
        <end position="1816"/>
    </location>
</feature>
<dbReference type="EMBL" id="MCAS01000069">
    <property type="protein sequence ID" value="RKF29890.1"/>
    <property type="molecule type" value="Genomic_DNA"/>
</dbReference>
<feature type="domain" description="Trimeric autotransporter adhesin YadA-like stalk" evidence="14">
    <location>
        <begin position="152"/>
        <end position="191"/>
    </location>
</feature>
<evidence type="ECO:0008006" key="18">
    <source>
        <dbReference type="Google" id="ProtNLM"/>
    </source>
</evidence>
<dbReference type="RefSeq" id="WP_120349444.1">
    <property type="nucleotide sequence ID" value="NZ_MCAS01000069.1"/>
</dbReference>
<dbReference type="Proteomes" id="UP000283709">
    <property type="component" value="Unassembled WGS sequence"/>
</dbReference>
<dbReference type="InterPro" id="IPR008635">
    <property type="entry name" value="Coiled_stalk_dom"/>
</dbReference>
<dbReference type="InterPro" id="IPR005594">
    <property type="entry name" value="YadA_C"/>
</dbReference>
<protein>
    <recommendedName>
        <fullName evidence="18">Head domain of trimeric autotransporter adhesin</fullName>
    </recommendedName>
</protein>
<dbReference type="InterPro" id="IPR008640">
    <property type="entry name" value="Adhesin_Head_dom"/>
</dbReference>
<feature type="domain" description="Trimeric autotransporter adhesin YadA-like stalk" evidence="14">
    <location>
        <begin position="373"/>
        <end position="413"/>
    </location>
</feature>
<evidence type="ECO:0000259" key="15">
    <source>
        <dbReference type="Pfam" id="PF13018"/>
    </source>
</evidence>
<feature type="domain" description="Trimeric autotransporter adhesin YadA-like stalk" evidence="14">
    <location>
        <begin position="1109"/>
        <end position="1149"/>
    </location>
</feature>
<keyword evidence="10" id="KW-0998">Cell outer membrane</keyword>
<keyword evidence="8" id="KW-0653">Protein transport</keyword>
<sequence>MNKSYKSVWNETTGTYVAASETARSRGKSSRNQKVLVAALLAAGVGFGTAVKSEAAATPNSFAAGVLGTDSSNSACISSADGAQVSTGVDCASSSDAQQAGVVSYDANGNAGAYFTVTDSNTAHVGAGGADQLLITNNGLFVLNALDMGSNKISNLAAGTAATDAANFGQLTATAQSIAAALGGGASVDASGRVTTPTYTISGMSYHDVGSALGGLQDSINGIAGTSKFVATLYGSGSAASVWSGSNALAVGPSAVAGGNYANAFGASATASAGSATAVGANALASGGNSTSIGYMSTANGVNAIGMGYSVTAAGASSVGIGVRANVGSNGVSSTALGYGASVNVSNAVALGANSVATRANTVSVGAVGSERQVVNVTAGTQSTDAVNYGQLQAAGLKVDSSGIATNAFVAYDDTTKATATLGGASGTTLKNVGAGTLSALSTDAVNGSQLYATNQSVAQNTSDIATNAGNIAQNTSDIAQNTSDIAKNTGDITTNASDIAQNTSDIAKNAGDITNIDSRMTDVEGSVSTITNQINSGELGLVQQDQVSRNLTVGAATDGVQISMAGTAGNRVVTGVAAGAVNASSVDAVNGSQLYATNQSVVQNTSDISSINSQIAGLGGGVSGAVAYDSSAHDKVTFAGISGTTLTNVAAGDVSASSMDAVNGSQLYTTNQNVAQNTGDIAKSASDIAQNTSDIATNAGNIAQNTSDIAKNAGDITNIDSRVTDVEGSVSTITSQISNGELGLVQQDQGSRNLTVGAATDGVQISMAGTAGNRVVTGVAAGAVSASSVDAVNGSQLYATNQSVAQNTSDIATNAGNITQNTSDIAKNTSDISTINSQIAGLGGGVSGAVAYDSSAHDKVTLAGTSGTTLTNVAAGDVSVSSMDAVNGSQLYATNQSVTQNTSDIAKSASDIAQNTSDIATNAGNIAQNTSDIAKNAGDITNIDSRVTDVEGSVSTITNQINSGELGLVQQDQVSRNLTVGAATDGVQISMAGTAGNRVVTGVAAGAVNASSVDAVNGSQLYATNQSVAQNTSDIATNTGNIAQNTSDIAKNAGDIAHNTSDIAKNTSDISTINSQIASLGGGVSGAVAYDSSAHDKVTLAGISGTTLTNVAAGDVSASSADAVNGSQLYATNQSVAQNTSDIAKSASDIAQNTSDIATNAGNIAQNMSDIAKNAGDITNIDSRVTNVEGSVSTITNQINSGELGLVQQDQVSRNLTVGAATDGVQISMAGTAGNRVVTGVAAGAVSASSVDAVNGSQLYATNQNVAQNTSDIATNAGNIAQNTSDIAQNTSDIAKSAGDIAQNTSDIAKNAGDITDIDSRVTNVEGSVSNITNQINNGELGLVQQDQSSRNLTVGAATDGVQISMAGTAGNRVVTGVAAGAVSASSVDAVNGSQLYATNQSVAQNTSDIATNAGNIAQNTSDIAQNTGDIAKNASDIATNAGDIAKNTSDIAQNTSDIAQNTSDIAQNTSDIAQNTTNITNLDTRVTNVEGSVTDLTNQINSGVVGLVQQDQTTGAVTVASNTGGLSVDFTGTAGARELLGVAAGTTNTSAVNLGQLSPVVSSLGGGAQVNADGSVTGPTYHVQGGTQNTVGGALDTLDTGLTSLQTQISNGSIGIVTQDATSRDLLVGGATDGVRVNMAGTAGNRVVTGVAAGAVGAASVDAVNGSQLYANAASTAAALGGGSSVNADGTVSAPSYSVGGTTVNNVGAAITNIDGRVTQNTSDIASLQSTVGTMSGSVANAVSYDSSAHNQVTLGGSTGAPAVKLTNLQDGELSATSTDAVTGAQLWNTNQQLSDLTQSVQNQQQTGNASMSINTGGQPAAAATGNNAVAMGGGSQASGDNSVAIGSGSVADQANTVSVGSQGNERRITNVANGTAPTDAVNVRQMQSAIGETARAAYSGVAAATALTMIPEVDPGKTLAIGVAGGSYKGYQAAAVGASARITQNLKVKIGAGISGSETTVGAGASYQW</sequence>
<dbReference type="GO" id="GO:0009986">
    <property type="term" value="C:cell surface"/>
    <property type="evidence" value="ECO:0007669"/>
    <property type="project" value="UniProtKB-SubCell"/>
</dbReference>
<evidence type="ECO:0000313" key="16">
    <source>
        <dbReference type="EMBL" id="RKF29890.1"/>
    </source>
</evidence>
<dbReference type="InterPro" id="IPR011049">
    <property type="entry name" value="Serralysin-like_metalloprot_C"/>
</dbReference>
<keyword evidence="7" id="KW-0732">Signal</keyword>
<comment type="caution">
    <text evidence="16">The sequence shown here is derived from an EMBL/GenBank/DDBJ whole genome shotgun (WGS) entry which is preliminary data.</text>
</comment>
<keyword evidence="6" id="KW-0812">Transmembrane</keyword>
<evidence type="ECO:0000256" key="1">
    <source>
        <dbReference type="ARBA" id="ARBA00004241"/>
    </source>
</evidence>
<accession>A0A3R7GLX6</accession>
<feature type="domain" description="Trimeric autotransporter adhesin YadA-like head" evidence="13">
    <location>
        <begin position="330"/>
        <end position="355"/>
    </location>
</feature>
<dbReference type="SUPFAM" id="SSF54523">
    <property type="entry name" value="Pili subunits"/>
    <property type="match status" value="1"/>
</dbReference>
<feature type="domain" description="Trimeric autotransporter adhesin YadA-like stalk" evidence="14">
    <location>
        <begin position="1650"/>
        <end position="1693"/>
    </location>
</feature>
<evidence type="ECO:0000256" key="11">
    <source>
        <dbReference type="SAM" id="MobiDB-lite"/>
    </source>
</evidence>
<organism evidence="16 17">
    <name type="scientific">Paraburkholderia fungorum</name>
    <dbReference type="NCBI Taxonomy" id="134537"/>
    <lineage>
        <taxon>Bacteria</taxon>
        <taxon>Pseudomonadati</taxon>
        <taxon>Pseudomonadota</taxon>
        <taxon>Betaproteobacteria</taxon>
        <taxon>Burkholderiales</taxon>
        <taxon>Burkholderiaceae</taxon>
        <taxon>Paraburkholderia</taxon>
    </lineage>
</organism>
<dbReference type="Gene3D" id="2.150.10.10">
    <property type="entry name" value="Serralysin-like metalloprotease, C-terminal"/>
    <property type="match status" value="1"/>
</dbReference>
<feature type="domain" description="Trimeric autotransporter adhesin YadA-like stalk" evidence="14">
    <location>
        <begin position="431"/>
        <end position="472"/>
    </location>
</feature>
<feature type="domain" description="Trimeric autotransporter adhesin YadA-like head" evidence="13">
    <location>
        <begin position="1826"/>
        <end position="1852"/>
    </location>
</feature>
<evidence type="ECO:0000256" key="8">
    <source>
        <dbReference type="ARBA" id="ARBA00022927"/>
    </source>
</evidence>
<evidence type="ECO:0000256" key="7">
    <source>
        <dbReference type="ARBA" id="ARBA00022729"/>
    </source>
</evidence>
<dbReference type="Pfam" id="PF03895">
    <property type="entry name" value="YadA_anchor"/>
    <property type="match status" value="1"/>
</dbReference>
<feature type="domain" description="ESPR" evidence="15">
    <location>
        <begin position="1"/>
        <end position="46"/>
    </location>
</feature>
<dbReference type="OrthoDB" id="1632057at2"/>
<dbReference type="GO" id="GO:0009279">
    <property type="term" value="C:cell outer membrane"/>
    <property type="evidence" value="ECO:0007669"/>
    <property type="project" value="UniProtKB-SubCell"/>
</dbReference>
<name>A0A3R7GLX6_9BURK</name>
<evidence type="ECO:0000256" key="6">
    <source>
        <dbReference type="ARBA" id="ARBA00022692"/>
    </source>
</evidence>
<evidence type="ECO:0000256" key="10">
    <source>
        <dbReference type="ARBA" id="ARBA00023237"/>
    </source>
</evidence>
<keyword evidence="9" id="KW-0472">Membrane</keyword>
<feature type="domain" description="Trimeric autotransporter adhesin YadA-like stalk" evidence="14">
    <location>
        <begin position="1376"/>
        <end position="1418"/>
    </location>
</feature>
<evidence type="ECO:0000256" key="4">
    <source>
        <dbReference type="ARBA" id="ARBA00022448"/>
    </source>
</evidence>
<dbReference type="Gene3D" id="2.60.40.4050">
    <property type="match status" value="1"/>
</dbReference>
<dbReference type="InterPro" id="IPR045584">
    <property type="entry name" value="Pilin-like"/>
</dbReference>
<dbReference type="InterPro" id="IPR024973">
    <property type="entry name" value="ESPR"/>
</dbReference>
<feature type="domain" description="Trimeric autotransporter adhesin YadA-like stalk" evidence="14">
    <location>
        <begin position="777"/>
        <end position="820"/>
    </location>
</feature>
<feature type="domain" description="Trimeric autotransporter adhesin YadA-like stalk" evidence="14">
    <location>
        <begin position="1870"/>
        <end position="1899"/>
    </location>
</feature>